<feature type="transmembrane region" description="Helical" evidence="8">
    <location>
        <begin position="20"/>
        <end position="40"/>
    </location>
</feature>
<comment type="subcellular location">
    <subcellularLocation>
        <location evidence="1">Membrane</location>
    </subcellularLocation>
</comment>
<name>A0ABN6KF20_9LEPT</name>
<proteinExistence type="inferred from homology"/>
<dbReference type="PROSITE" id="PS00452">
    <property type="entry name" value="GUANYLATE_CYCLASE_1"/>
    <property type="match status" value="1"/>
</dbReference>
<dbReference type="InterPro" id="IPR018297">
    <property type="entry name" value="A/G_cyclase_CS"/>
</dbReference>
<feature type="transmembrane region" description="Helical" evidence="8">
    <location>
        <begin position="157"/>
        <end position="181"/>
    </location>
</feature>
<gene>
    <name evidence="10" type="primary">cya</name>
    <name evidence="10" type="ORF">LPTSP3_g25580</name>
</gene>
<keyword evidence="5 8" id="KW-0472">Membrane</keyword>
<dbReference type="PROSITE" id="PS50125">
    <property type="entry name" value="GUANYLATE_CYCLASE_2"/>
    <property type="match status" value="1"/>
</dbReference>
<keyword evidence="6 7" id="KW-0456">Lyase</keyword>
<comment type="similarity">
    <text evidence="7">Belongs to the adenylyl cyclase class-4/guanylyl cyclase family.</text>
</comment>
<reference evidence="10 11" key="1">
    <citation type="submission" date="2021-08" db="EMBL/GenBank/DDBJ databases">
        <title>Complete genome sequence of Leptospira kobayashii strain E30.</title>
        <authorList>
            <person name="Nakao R."/>
            <person name="Nakamura S."/>
            <person name="Masuzawa T."/>
            <person name="Koizumi N."/>
        </authorList>
    </citation>
    <scope>NUCLEOTIDE SEQUENCE [LARGE SCALE GENOMIC DNA]</scope>
    <source>
        <strain evidence="10 11">E30</strain>
    </source>
</reference>
<evidence type="ECO:0000313" key="11">
    <source>
        <dbReference type="Proteomes" id="UP000245263"/>
    </source>
</evidence>
<evidence type="ECO:0000259" key="9">
    <source>
        <dbReference type="PROSITE" id="PS50125"/>
    </source>
</evidence>
<evidence type="ECO:0000313" key="10">
    <source>
        <dbReference type="EMBL" id="BDA79628.1"/>
    </source>
</evidence>
<organism evidence="10 11">
    <name type="scientific">Leptospira kobayashii</name>
    <dbReference type="NCBI Taxonomy" id="1917830"/>
    <lineage>
        <taxon>Bacteria</taxon>
        <taxon>Pseudomonadati</taxon>
        <taxon>Spirochaetota</taxon>
        <taxon>Spirochaetia</taxon>
        <taxon>Leptospirales</taxon>
        <taxon>Leptospiraceae</taxon>
        <taxon>Leptospira</taxon>
    </lineage>
</organism>
<dbReference type="Proteomes" id="UP000245263">
    <property type="component" value="Chromosome 1"/>
</dbReference>
<keyword evidence="3" id="KW-0547">Nucleotide-binding</keyword>
<dbReference type="Pfam" id="PF00211">
    <property type="entry name" value="Guanylate_cyc"/>
    <property type="match status" value="1"/>
</dbReference>
<dbReference type="PANTHER" id="PTHR11920">
    <property type="entry name" value="GUANYLYL CYCLASE"/>
    <property type="match status" value="1"/>
</dbReference>
<evidence type="ECO:0000256" key="8">
    <source>
        <dbReference type="SAM" id="Phobius"/>
    </source>
</evidence>
<dbReference type="PANTHER" id="PTHR11920:SF335">
    <property type="entry name" value="GUANYLATE CYCLASE"/>
    <property type="match status" value="1"/>
</dbReference>
<evidence type="ECO:0000256" key="1">
    <source>
        <dbReference type="ARBA" id="ARBA00004370"/>
    </source>
</evidence>
<dbReference type="EMBL" id="AP025028">
    <property type="protein sequence ID" value="BDA79628.1"/>
    <property type="molecule type" value="Genomic_DNA"/>
</dbReference>
<evidence type="ECO:0000256" key="5">
    <source>
        <dbReference type="ARBA" id="ARBA00023136"/>
    </source>
</evidence>
<sequence length="407" mass="45300">MFNLFFGVPPSVPLRHRRMYYVALIGFFLALLLHSSWLVAFSLLGIYPLAYFNILSVAIFVLGLYLIRSRGLILSMMLLGSFEVLVHQTLAVYLMGWDYGFQFYVIVIASFICLGHFRNLAIPLGVAAFSGLLFILLYFVVQHLAGEHYVLAEPIRAAFFAMNCSVLFFQLTIFAFLFSAAARNAELELKNEHEKSERLLLNILPRSVAERLKAGEEQIADNYNEVSVLFSDMVGFTSLSLERKPEEVVQIMNSYFAAFDELAVQHGVEKIKTIGDAYMCAAGLPTHQPDHAILIGRMAVDMLAASKRITAELGLPTGIRIGICSGPVSAGVLGNMKFVYDIWGDTVNMASRMETSAPHNAIQVAESTYNLLKGDFPMQRRGRMKVKGRGEADVYLIGEPEPGQSIR</sequence>
<feature type="transmembrane region" description="Helical" evidence="8">
    <location>
        <begin position="74"/>
        <end position="95"/>
    </location>
</feature>
<keyword evidence="2 8" id="KW-0812">Transmembrane</keyword>
<evidence type="ECO:0000256" key="6">
    <source>
        <dbReference type="ARBA" id="ARBA00023239"/>
    </source>
</evidence>
<feature type="transmembrane region" description="Helical" evidence="8">
    <location>
        <begin position="101"/>
        <end position="117"/>
    </location>
</feature>
<evidence type="ECO:0000256" key="2">
    <source>
        <dbReference type="ARBA" id="ARBA00022692"/>
    </source>
</evidence>
<dbReference type="SMART" id="SM00044">
    <property type="entry name" value="CYCc"/>
    <property type="match status" value="1"/>
</dbReference>
<feature type="domain" description="Guanylate cyclase" evidence="9">
    <location>
        <begin position="227"/>
        <end position="354"/>
    </location>
</feature>
<accession>A0ABN6KF20</accession>
<keyword evidence="11" id="KW-1185">Reference proteome</keyword>
<feature type="transmembrane region" description="Helical" evidence="8">
    <location>
        <begin position="46"/>
        <end position="67"/>
    </location>
</feature>
<protein>
    <submittedName>
        <fullName evidence="10">Adenylate cyclase</fullName>
    </submittedName>
</protein>
<dbReference type="InterPro" id="IPR029787">
    <property type="entry name" value="Nucleotide_cyclase"/>
</dbReference>
<evidence type="ECO:0000256" key="7">
    <source>
        <dbReference type="RuleBase" id="RU000405"/>
    </source>
</evidence>
<dbReference type="InterPro" id="IPR001054">
    <property type="entry name" value="A/G_cyclase"/>
</dbReference>
<dbReference type="SUPFAM" id="SSF55073">
    <property type="entry name" value="Nucleotide cyclase"/>
    <property type="match status" value="1"/>
</dbReference>
<evidence type="ECO:0000256" key="4">
    <source>
        <dbReference type="ARBA" id="ARBA00022989"/>
    </source>
</evidence>
<feature type="transmembrane region" description="Helical" evidence="8">
    <location>
        <begin position="124"/>
        <end position="145"/>
    </location>
</feature>
<keyword evidence="4 8" id="KW-1133">Transmembrane helix</keyword>
<dbReference type="CDD" id="cd07302">
    <property type="entry name" value="CHD"/>
    <property type="match status" value="1"/>
</dbReference>
<dbReference type="InterPro" id="IPR050401">
    <property type="entry name" value="Cyclic_nucleotide_synthase"/>
</dbReference>
<dbReference type="Gene3D" id="3.30.70.1230">
    <property type="entry name" value="Nucleotide cyclase"/>
    <property type="match status" value="1"/>
</dbReference>
<evidence type="ECO:0000256" key="3">
    <source>
        <dbReference type="ARBA" id="ARBA00022741"/>
    </source>
</evidence>